<name>A0A1I4CD78_9HYPH</name>
<dbReference type="AlphaFoldDB" id="A0A1I4CD78"/>
<evidence type="ECO:0008006" key="3">
    <source>
        <dbReference type="Google" id="ProtNLM"/>
    </source>
</evidence>
<dbReference type="OrthoDB" id="7597216at2"/>
<dbReference type="InterPro" id="IPR011738">
    <property type="entry name" value="Phage_CHP"/>
</dbReference>
<organism evidence="1 2">
    <name type="scientific">Methylorubrum salsuginis</name>
    <dbReference type="NCBI Taxonomy" id="414703"/>
    <lineage>
        <taxon>Bacteria</taxon>
        <taxon>Pseudomonadati</taxon>
        <taxon>Pseudomonadota</taxon>
        <taxon>Alphaproteobacteria</taxon>
        <taxon>Hyphomicrobiales</taxon>
        <taxon>Methylobacteriaceae</taxon>
        <taxon>Methylorubrum</taxon>
    </lineage>
</organism>
<dbReference type="Proteomes" id="UP000198804">
    <property type="component" value="Unassembled WGS sequence"/>
</dbReference>
<proteinExistence type="predicted"/>
<dbReference type="NCBIfam" id="TIGR02215">
    <property type="entry name" value="phage_chp_gp8"/>
    <property type="match status" value="1"/>
</dbReference>
<dbReference type="STRING" id="414703.SAMN04488125_104162"/>
<protein>
    <recommendedName>
        <fullName evidence="3">Phage gp6-like head-tail connector protein</fullName>
    </recommendedName>
</protein>
<sequence length="190" mass="19702">MTPIRVADLGVEPVTLAEMRAVLRLGSDETAEDAFVLALIASARAAVEAASRRLLRRARFRTILLGWPGDGLIPLPLSPLVAVERVGLIESNGDVTAVAAPVGLGPDPWDAPCLTIGRDRPSLDGRTILVEVIAGCGGDGPPVPEPLAQAVRLTVADGFENRGDGPEAGPPRALPPAAAGLCAACRRMRL</sequence>
<reference evidence="2" key="1">
    <citation type="submission" date="2016-10" db="EMBL/GenBank/DDBJ databases">
        <authorList>
            <person name="Varghese N."/>
            <person name="Submissions S."/>
        </authorList>
    </citation>
    <scope>NUCLEOTIDE SEQUENCE [LARGE SCALE GENOMIC DNA]</scope>
    <source>
        <strain evidence="2">CGMCC 1.6474</strain>
    </source>
</reference>
<dbReference type="RefSeq" id="WP_091943627.1">
    <property type="nucleotide sequence ID" value="NZ_FOSV01000004.1"/>
</dbReference>
<gene>
    <name evidence="1" type="ORF">SAMN04488125_104162</name>
</gene>
<evidence type="ECO:0000313" key="1">
    <source>
        <dbReference type="EMBL" id="SFK79158.1"/>
    </source>
</evidence>
<evidence type="ECO:0000313" key="2">
    <source>
        <dbReference type="Proteomes" id="UP000198804"/>
    </source>
</evidence>
<dbReference type="EMBL" id="FOSV01000004">
    <property type="protein sequence ID" value="SFK79158.1"/>
    <property type="molecule type" value="Genomic_DNA"/>
</dbReference>
<dbReference type="Gene3D" id="1.10.3230.30">
    <property type="entry name" value="Phage gp6-like head-tail connector protein"/>
    <property type="match status" value="1"/>
</dbReference>
<accession>A0A1I4CD78</accession>
<keyword evidence="2" id="KW-1185">Reference proteome</keyword>